<sequence length="119" mass="13889">MTRIKRGKITVRTRKKLKQKTKGFRGAWSVLSRPMAQIVLKSLNSSYIHRKKRLTVYRKLCISRLNAAVRGLGLPITYNSFIYTLSTNQCKLNRNILTQISVRDDRTFINLVKLQFCEN</sequence>
<dbReference type="PRINTS" id="PR00062">
    <property type="entry name" value="RIBOSOMALL20"/>
</dbReference>
<evidence type="ECO:0000313" key="6">
    <source>
        <dbReference type="Proteomes" id="UP000243670"/>
    </source>
</evidence>
<dbReference type="PANTHER" id="PTHR10986">
    <property type="entry name" value="39S RIBOSOMAL PROTEIN L20"/>
    <property type="match status" value="1"/>
</dbReference>
<dbReference type="AlphaFoldDB" id="A0A059SLW1"/>
<dbReference type="Proteomes" id="UP000243670">
    <property type="component" value="Plastid Pltd"/>
</dbReference>
<dbReference type="InterPro" id="IPR035566">
    <property type="entry name" value="Ribosomal_protein_bL20_C"/>
</dbReference>
<dbReference type="Gene3D" id="1.10.1900.20">
    <property type="entry name" value="Ribosomal protein L20"/>
    <property type="match status" value="1"/>
</dbReference>
<name>A0A059SLW1_9EUKA</name>
<evidence type="ECO:0000256" key="4">
    <source>
        <dbReference type="RuleBase" id="RU000561"/>
    </source>
</evidence>
<dbReference type="Pfam" id="PF00453">
    <property type="entry name" value="Ribosomal_L20"/>
    <property type="match status" value="1"/>
</dbReference>
<gene>
    <name evidence="5" type="primary">rpl20</name>
    <name evidence="5" type="ORF">M951_p35</name>
</gene>
<dbReference type="GO" id="GO:0006412">
    <property type="term" value="P:translation"/>
    <property type="evidence" value="ECO:0007669"/>
    <property type="project" value="InterPro"/>
</dbReference>
<dbReference type="NCBIfam" id="TIGR01032">
    <property type="entry name" value="rplT_bact"/>
    <property type="match status" value="1"/>
</dbReference>
<keyword evidence="3 4" id="KW-0687">Ribonucleoprotein</keyword>
<evidence type="ECO:0000256" key="2">
    <source>
        <dbReference type="ARBA" id="ARBA00022980"/>
    </source>
</evidence>
<dbReference type="GO" id="GO:1990904">
    <property type="term" value="C:ribonucleoprotein complex"/>
    <property type="evidence" value="ECO:0007669"/>
    <property type="project" value="UniProtKB-KW"/>
</dbReference>
<geneLocation type="plastid" evidence="5"/>
<dbReference type="SUPFAM" id="SSF74731">
    <property type="entry name" value="Ribosomal protein L20"/>
    <property type="match status" value="1"/>
</dbReference>
<keyword evidence="5" id="KW-0934">Plastid</keyword>
<accession>A0A059SLW1</accession>
<dbReference type="Gene3D" id="6.10.160.10">
    <property type="match status" value="1"/>
</dbReference>
<protein>
    <submittedName>
        <fullName evidence="5">50S ribosomal protein L20</fullName>
    </submittedName>
</protein>
<dbReference type="GO" id="GO:0005840">
    <property type="term" value="C:ribosome"/>
    <property type="evidence" value="ECO:0007669"/>
    <property type="project" value="UniProtKB-KW"/>
</dbReference>
<evidence type="ECO:0000313" key="5">
    <source>
        <dbReference type="EMBL" id="AGY61421.1"/>
    </source>
</evidence>
<dbReference type="GO" id="GO:0003735">
    <property type="term" value="F:structural constituent of ribosome"/>
    <property type="evidence" value="ECO:0007669"/>
    <property type="project" value="InterPro"/>
</dbReference>
<keyword evidence="2 4" id="KW-0689">Ribosomal protein</keyword>
<dbReference type="EMBL" id="KF438023">
    <property type="protein sequence ID" value="AGY61421.1"/>
    <property type="molecule type" value="Genomic_DNA"/>
</dbReference>
<organism evidence="5 6">
    <name type="scientific">Lotharella oceanica</name>
    <dbReference type="NCBI Taxonomy" id="641309"/>
    <lineage>
        <taxon>Eukaryota</taxon>
        <taxon>Sar</taxon>
        <taxon>Rhizaria</taxon>
        <taxon>Cercozoa</taxon>
        <taxon>Chlorarachniophyceae</taxon>
        <taxon>Lotharella</taxon>
    </lineage>
</organism>
<dbReference type="GO" id="GO:0019843">
    <property type="term" value="F:rRNA binding"/>
    <property type="evidence" value="ECO:0007669"/>
    <property type="project" value="InterPro"/>
</dbReference>
<reference evidence="5 6" key="1">
    <citation type="journal article" date="2014" name="BMC Genomics">
        <title>Nucleomorph and plastid genome sequences of the chlorarachniophyte Lotharella oceanica: convergent reductive evolution and frequent recombination in nucleomorph-bearing algae.</title>
        <authorList>
            <person name="Tanifuji G."/>
            <person name="Onodera N.T."/>
            <person name="Brown M.W."/>
            <person name="Curtis B.A."/>
            <person name="Roger A.J."/>
            <person name="Ka-Shu Wong G."/>
            <person name="Melkonian M."/>
            <person name="Archibald J.M."/>
        </authorList>
    </citation>
    <scope>NUCLEOTIDE SEQUENCE [LARGE SCALE GENOMIC DNA]</scope>
    <source>
        <strain evidence="5 6">CCMP622</strain>
    </source>
</reference>
<comment type="similarity">
    <text evidence="1 4">Belongs to the bacterial ribosomal protein bL20 family.</text>
</comment>
<proteinExistence type="inferred from homology"/>
<evidence type="ECO:0000256" key="3">
    <source>
        <dbReference type="ARBA" id="ARBA00023274"/>
    </source>
</evidence>
<dbReference type="InterPro" id="IPR005813">
    <property type="entry name" value="Ribosomal_bL20"/>
</dbReference>
<evidence type="ECO:0000256" key="1">
    <source>
        <dbReference type="ARBA" id="ARBA00007698"/>
    </source>
</evidence>